<evidence type="ECO:0000256" key="3">
    <source>
        <dbReference type="RuleBase" id="RU000363"/>
    </source>
</evidence>
<dbReference type="EMBL" id="CAJIMS010000001">
    <property type="protein sequence ID" value="CAD7811170.1"/>
    <property type="molecule type" value="Genomic_DNA"/>
</dbReference>
<dbReference type="PANTHER" id="PTHR42879:SF2">
    <property type="entry name" value="3-OXOACYL-[ACYL-CARRIER-PROTEIN] REDUCTASE FABG"/>
    <property type="match status" value="1"/>
</dbReference>
<dbReference type="PANTHER" id="PTHR42879">
    <property type="entry name" value="3-OXOACYL-(ACYL-CARRIER-PROTEIN) REDUCTASE"/>
    <property type="match status" value="1"/>
</dbReference>
<dbReference type="PROSITE" id="PS00061">
    <property type="entry name" value="ADH_SHORT"/>
    <property type="match status" value="1"/>
</dbReference>
<dbReference type="InterPro" id="IPR036291">
    <property type="entry name" value="NAD(P)-bd_dom_sf"/>
</dbReference>
<dbReference type="FunFam" id="3.40.50.720:FF:000173">
    <property type="entry name" value="3-oxoacyl-[acyl-carrier protein] reductase"/>
    <property type="match status" value="1"/>
</dbReference>
<proteinExistence type="inferred from homology"/>
<gene>
    <name evidence="5" type="primary">fabG_3</name>
    <name evidence="5" type="ORF">CHRY9390_02312</name>
</gene>
<evidence type="ECO:0000313" key="6">
    <source>
        <dbReference type="Proteomes" id="UP000662618"/>
    </source>
</evidence>
<dbReference type="SUPFAM" id="SSF51735">
    <property type="entry name" value="NAD(P)-binding Rossmann-fold domains"/>
    <property type="match status" value="1"/>
</dbReference>
<keyword evidence="4" id="KW-0812">Transmembrane</keyword>
<protein>
    <submittedName>
        <fullName evidence="5">3-oxoacyl-[acyl-carrier-protein] reductase FabG</fullName>
        <ecNumber evidence="5">1.1.1.100</ecNumber>
    </submittedName>
</protein>
<dbReference type="InterPro" id="IPR002347">
    <property type="entry name" value="SDR_fam"/>
</dbReference>
<dbReference type="InterPro" id="IPR050259">
    <property type="entry name" value="SDR"/>
</dbReference>
<evidence type="ECO:0000313" key="5">
    <source>
        <dbReference type="EMBL" id="CAD7811170.1"/>
    </source>
</evidence>
<dbReference type="GO" id="GO:0004316">
    <property type="term" value="F:3-oxoacyl-[acyl-carrier-protein] reductase (NADPH) activity"/>
    <property type="evidence" value="ECO:0007669"/>
    <property type="project" value="UniProtKB-EC"/>
</dbReference>
<dbReference type="RefSeq" id="WP_162088593.1">
    <property type="nucleotide sequence ID" value="NZ_CAJIMS010000001.1"/>
</dbReference>
<reference evidence="5" key="1">
    <citation type="submission" date="2020-12" db="EMBL/GenBank/DDBJ databases">
        <authorList>
            <person name="Rodrigo-Torres L."/>
            <person name="Arahal R. D."/>
            <person name="Lucena T."/>
        </authorList>
    </citation>
    <scope>NUCLEOTIDE SEQUENCE</scope>
    <source>
        <strain evidence="5">CECT 9390</strain>
    </source>
</reference>
<feature type="transmembrane region" description="Helical" evidence="4">
    <location>
        <begin position="12"/>
        <end position="34"/>
    </location>
</feature>
<keyword evidence="4" id="KW-1133">Transmembrane helix</keyword>
<dbReference type="EC" id="1.1.1.100" evidence="5"/>
<keyword evidence="6" id="KW-1185">Reference proteome</keyword>
<organism evidence="5 6">
    <name type="scientific">Chryseobacterium aquaeductus</name>
    <dbReference type="NCBI Taxonomy" id="2675056"/>
    <lineage>
        <taxon>Bacteria</taxon>
        <taxon>Pseudomonadati</taxon>
        <taxon>Bacteroidota</taxon>
        <taxon>Flavobacteriia</taxon>
        <taxon>Flavobacteriales</taxon>
        <taxon>Weeksellaceae</taxon>
        <taxon>Chryseobacterium group</taxon>
        <taxon>Chryseobacterium</taxon>
    </lineage>
</organism>
<dbReference type="GO" id="GO:0032787">
    <property type="term" value="P:monocarboxylic acid metabolic process"/>
    <property type="evidence" value="ECO:0007669"/>
    <property type="project" value="UniProtKB-ARBA"/>
</dbReference>
<dbReference type="Proteomes" id="UP000662618">
    <property type="component" value="Unassembled WGS sequence"/>
</dbReference>
<comment type="caution">
    <text evidence="5">The sequence shown here is derived from an EMBL/GenBank/DDBJ whole genome shotgun (WGS) entry which is preliminary data.</text>
</comment>
<keyword evidence="4" id="KW-0472">Membrane</keyword>
<evidence type="ECO:0000256" key="4">
    <source>
        <dbReference type="SAM" id="Phobius"/>
    </source>
</evidence>
<dbReference type="InterPro" id="IPR020904">
    <property type="entry name" value="Sc_DH/Rdtase_CS"/>
</dbReference>
<dbReference type="PRINTS" id="PR00080">
    <property type="entry name" value="SDRFAMILY"/>
</dbReference>
<dbReference type="Pfam" id="PF00106">
    <property type="entry name" value="adh_short"/>
    <property type="match status" value="1"/>
</dbReference>
<dbReference type="PRINTS" id="PR00081">
    <property type="entry name" value="GDHRDH"/>
</dbReference>
<keyword evidence="2 5" id="KW-0560">Oxidoreductase</keyword>
<dbReference type="AlphaFoldDB" id="A0A9N8MGY4"/>
<name>A0A9N8MGY4_9FLAO</name>
<sequence>MRNNEDNSLGFIVITGAGSGIGLSIVETLLSAGYMKLVCQYRSRNEELFGLLKRFNLSPEDYAIKAELTDEEDVKKINDFGKRKFGNSYALINVAGASTNSMSWKMTKDSFTNVLNANLLSAFLCSKEFIPEMRSQSFGRIINFSSVVAFTGTVGSAHYCAAKAGVVGLSKALSLELANKNITVNTVALGYFDRGLINDVSLPLQEDIKAKTPIKRFGQANEVGGLIKYILGKDAEFTTGQVFHINGGLY</sequence>
<comment type="similarity">
    <text evidence="1 3">Belongs to the short-chain dehydrogenases/reductases (SDR) family.</text>
</comment>
<evidence type="ECO:0000256" key="2">
    <source>
        <dbReference type="ARBA" id="ARBA00023002"/>
    </source>
</evidence>
<accession>A0A9N8MGY4</accession>
<evidence type="ECO:0000256" key="1">
    <source>
        <dbReference type="ARBA" id="ARBA00006484"/>
    </source>
</evidence>
<dbReference type="Gene3D" id="3.40.50.720">
    <property type="entry name" value="NAD(P)-binding Rossmann-like Domain"/>
    <property type="match status" value="1"/>
</dbReference>